<accession>Q05DW7</accession>
<evidence type="ECO:0000259" key="1">
    <source>
        <dbReference type="Pfam" id="PF07754"/>
    </source>
</evidence>
<proteinExistence type="predicted"/>
<dbReference type="Pfam" id="PF07754">
    <property type="entry name" value="HVO_2753_ZBP"/>
    <property type="match status" value="1"/>
</dbReference>
<dbReference type="eggNOG" id="arCOG01989">
    <property type="taxonomic scope" value="Archaea"/>
</dbReference>
<dbReference type="PATRIC" id="fig|272557.25.peg.1649"/>
<gene>
    <name evidence="2" type="ordered locus">APE_2480a</name>
</gene>
<dbReference type="EnsemblBacteria" id="BAF34834">
    <property type="protein sequence ID" value="BAF34834"/>
    <property type="gene ID" value="APE_2480a"/>
</dbReference>
<reference evidence="2 3" key="1">
    <citation type="journal article" date="1999" name="DNA Res.">
        <title>Complete genome sequence of an aerobic hyper-thermophilic crenarchaeon, Aeropyrum pernix K1.</title>
        <authorList>
            <person name="Kawarabayasi Y."/>
            <person name="Hino Y."/>
            <person name="Horikawa H."/>
            <person name="Yamazaki S."/>
            <person name="Haikawa Y."/>
            <person name="Jin-no K."/>
            <person name="Takahashi M."/>
            <person name="Sekine M."/>
            <person name="Baba S."/>
            <person name="Ankai A."/>
            <person name="Kosugi H."/>
            <person name="Hosoyama A."/>
            <person name="Fukui S."/>
            <person name="Nagai Y."/>
            <person name="Nishijima K."/>
            <person name="Nakazawa H."/>
            <person name="Takamiya M."/>
            <person name="Masuda S."/>
            <person name="Funahashi T."/>
            <person name="Tanaka T."/>
            <person name="Kudoh Y."/>
            <person name="Yamazaki J."/>
            <person name="Kushida N."/>
            <person name="Oguchi A."/>
            <person name="Aoki K."/>
            <person name="Kubota K."/>
            <person name="Nakamura Y."/>
            <person name="Nomura N."/>
            <person name="Sako Y."/>
            <person name="Kikuchi H."/>
        </authorList>
    </citation>
    <scope>NUCLEOTIDE SEQUENCE [LARGE SCALE GENOMIC DNA]</scope>
    <source>
        <strain evidence="3">ATCC 700893 / DSM 11879 / JCM 9820 / NBRC 100138 / K1</strain>
    </source>
</reference>
<dbReference type="EMBL" id="BA000002">
    <property type="protein sequence ID" value="BAF34834.1"/>
    <property type="molecule type" value="Genomic_DNA"/>
</dbReference>
<evidence type="ECO:0000313" key="2">
    <source>
        <dbReference type="EMBL" id="BAF34834.1"/>
    </source>
</evidence>
<dbReference type="PANTHER" id="PTHR40733">
    <property type="entry name" value="ZINC-RIBBON RNA-BINDING PROTEIN INVOLVED IN TRANSLATION-RELATED"/>
    <property type="match status" value="1"/>
</dbReference>
<dbReference type="InterPro" id="IPR011668">
    <property type="entry name" value="HVO_2753-like_ZBP"/>
</dbReference>
<sequence>MAVQPRKIDVYDYVHPPRCTSCGRIVEPGSTATRFPCPNCGEVEIWRCSRCRKQGATYTCPNCGFTGP</sequence>
<name>Q05DW7_AERPE</name>
<dbReference type="KEGG" id="ape:APE_2480a"/>
<dbReference type="STRING" id="272557.APE_2480a"/>
<dbReference type="InterPro" id="IPR044720">
    <property type="entry name" value="HVO_2753-like"/>
</dbReference>
<protein>
    <recommendedName>
        <fullName evidence="1">Small zinc finger protein HVO-2753-like zinc-binding pocket domain-containing protein</fullName>
    </recommendedName>
</protein>
<dbReference type="NCBIfam" id="NF011481">
    <property type="entry name" value="PRK14890.1"/>
    <property type="match status" value="1"/>
</dbReference>
<dbReference type="PANTHER" id="PTHR40733:SF1">
    <property type="entry name" value="SMALL ZINC FINGER PROTEIN HVO-2753-LIKE ZINC-BINDING POCKET DOMAIN-CONTAINING PROTEIN"/>
    <property type="match status" value="1"/>
</dbReference>
<feature type="domain" description="Small zinc finger protein HVO-2753-like zinc-binding pocket" evidence="1">
    <location>
        <begin position="19"/>
        <end position="64"/>
    </location>
</feature>
<dbReference type="GeneID" id="1445572"/>
<keyword evidence="3" id="KW-1185">Reference proteome</keyword>
<dbReference type="AlphaFoldDB" id="Q05DW7"/>
<dbReference type="Proteomes" id="UP000002518">
    <property type="component" value="Chromosome"/>
</dbReference>
<evidence type="ECO:0000313" key="3">
    <source>
        <dbReference type="Proteomes" id="UP000002518"/>
    </source>
</evidence>
<dbReference type="RefSeq" id="WP_010867036.1">
    <property type="nucleotide sequence ID" value="NC_000854.2"/>
</dbReference>
<organism evidence="2 3">
    <name type="scientific">Aeropyrum pernix (strain ATCC 700893 / DSM 11879 / JCM 9820 / NBRC 100138 / K1)</name>
    <dbReference type="NCBI Taxonomy" id="272557"/>
    <lineage>
        <taxon>Archaea</taxon>
        <taxon>Thermoproteota</taxon>
        <taxon>Thermoprotei</taxon>
        <taxon>Desulfurococcales</taxon>
        <taxon>Desulfurococcaceae</taxon>
        <taxon>Aeropyrum</taxon>
    </lineage>
</organism>